<gene>
    <name evidence="1" type="ORF">DIS24_g7418</name>
</gene>
<accession>A0AA39Y9D6</accession>
<protein>
    <submittedName>
        <fullName evidence="1">Uncharacterized protein</fullName>
    </submittedName>
</protein>
<keyword evidence="2" id="KW-1185">Reference proteome</keyword>
<proteinExistence type="predicted"/>
<dbReference type="AlphaFoldDB" id="A0AA39Y9D6"/>
<sequence>MDDNRIIANDLIYVRQDAVKALLKRGVLSADFRLLYNVDNSIAALAAYRNVRIEVEPLIEDVLRAAQVLPNSSILPRANAGPWVPRMVKKTDLEAVIANAMNSQTTRAMTDVFDWDFPDRTIEVLTLWHTGEKYRLRSIGRALLEDERAARYSDDRDIGFAIDPKTPERALLKHSALSVLRPSWLHAHEVRGTNGFALLHPMPIFVRGERWQHVRTGPNNEITVHDQLAQLVLYYVDDMDRSYLDEERRRGMNAYLSARQDVLSDINSDIGLEGMDGDEWEEIESHNNNSSSGLLQPPAARKAGASWHDAVCSAAISVFVEEIQHPDATSVIARESWDELNQRLQECRGIPAVLDGPRVKKLIHPDLLDPQKRDAIDFADGDTVRKYNRWVVDFLSGHGVAFDAKLTVPERKSLTRLSAMPIPVDTYNAVPAALGLSPLESKLVATLRKHPEEVAAMFTGSMTDKSLLEDAVALAECRALSWEEMAVQFNSLWHGAVTDSDEKHFGLAIRPEMDVEAIKNSVKAGEAIA</sequence>
<reference evidence="1" key="1">
    <citation type="submission" date="2023-06" db="EMBL/GenBank/DDBJ databases">
        <title>Multi-omics analyses reveal the molecular pathogenesis toolkit of Lasiodiplodia hormozganensis, a cross-kingdom pathogen.</title>
        <authorList>
            <person name="Felix C."/>
            <person name="Meneses R."/>
            <person name="Goncalves M.F.M."/>
            <person name="Tilleman L."/>
            <person name="Duarte A.S."/>
            <person name="Jorrin-Novo J.V."/>
            <person name="Van De Peer Y."/>
            <person name="Deforce D."/>
            <person name="Van Nieuwerburgh F."/>
            <person name="Esteves A.C."/>
            <person name="Alves A."/>
        </authorList>
    </citation>
    <scope>NUCLEOTIDE SEQUENCE</scope>
    <source>
        <strain evidence="1">CBS 339.90</strain>
    </source>
</reference>
<dbReference type="EMBL" id="JAUJDW010000044">
    <property type="protein sequence ID" value="KAK0647755.1"/>
    <property type="molecule type" value="Genomic_DNA"/>
</dbReference>
<evidence type="ECO:0000313" key="2">
    <source>
        <dbReference type="Proteomes" id="UP001175001"/>
    </source>
</evidence>
<dbReference type="Proteomes" id="UP001175001">
    <property type="component" value="Unassembled WGS sequence"/>
</dbReference>
<organism evidence="1 2">
    <name type="scientific">Lasiodiplodia hormozganensis</name>
    <dbReference type="NCBI Taxonomy" id="869390"/>
    <lineage>
        <taxon>Eukaryota</taxon>
        <taxon>Fungi</taxon>
        <taxon>Dikarya</taxon>
        <taxon>Ascomycota</taxon>
        <taxon>Pezizomycotina</taxon>
        <taxon>Dothideomycetes</taxon>
        <taxon>Dothideomycetes incertae sedis</taxon>
        <taxon>Botryosphaeriales</taxon>
        <taxon>Botryosphaeriaceae</taxon>
        <taxon>Lasiodiplodia</taxon>
    </lineage>
</organism>
<comment type="caution">
    <text evidence="1">The sequence shown here is derived from an EMBL/GenBank/DDBJ whole genome shotgun (WGS) entry which is preliminary data.</text>
</comment>
<name>A0AA39Y9D6_9PEZI</name>
<evidence type="ECO:0000313" key="1">
    <source>
        <dbReference type="EMBL" id="KAK0647755.1"/>
    </source>
</evidence>